<sequence length="158" mass="17516">MDSQDSAAESHSLRGPLDRTALREFRDVVAAIEPLATGSLEGEIRTTSLRIQLDDGIGRADHGRFDVRWSTTGDYNIHYTDDLDRNLRWDVHPHDFPAPTGDEHYHPPPNAASDPDSVEGSCITVREVELVARATVTLWRDAYDRGSVNGANELVDPP</sequence>
<dbReference type="EMBL" id="JAOPKB010000018">
    <property type="protein sequence ID" value="MCU4975412.1"/>
    <property type="molecule type" value="Genomic_DNA"/>
</dbReference>
<accession>A0AAP2YY05</accession>
<keyword evidence="4" id="KW-1185">Reference proteome</keyword>
<dbReference type="EMBL" id="JAOPKA010000004">
    <property type="protein sequence ID" value="MCU4741611.1"/>
    <property type="molecule type" value="Genomic_DNA"/>
</dbReference>
<feature type="region of interest" description="Disordered" evidence="1">
    <location>
        <begin position="94"/>
        <end position="119"/>
    </location>
</feature>
<reference evidence="2 4" key="1">
    <citation type="submission" date="2022-09" db="EMBL/GenBank/DDBJ databases">
        <title>Enrichment on poylsaccharides allowed isolation of novel metabolic and taxonomic groups of Haloarchaea.</title>
        <authorList>
            <person name="Sorokin D.Y."/>
            <person name="Elcheninov A.G."/>
            <person name="Khizhniak T.V."/>
            <person name="Kolganova T.V."/>
            <person name="Kublanov I.V."/>
        </authorList>
    </citation>
    <scope>NUCLEOTIDE SEQUENCE</scope>
    <source>
        <strain evidence="3 4">AArc-m2/3/4</strain>
        <strain evidence="2">AArc-xg1-1</strain>
    </source>
</reference>
<organism evidence="2 5">
    <name type="scientific">Natronoglomus mannanivorans</name>
    <dbReference type="NCBI Taxonomy" id="2979990"/>
    <lineage>
        <taxon>Archaea</taxon>
        <taxon>Methanobacteriati</taxon>
        <taxon>Methanobacteriota</taxon>
        <taxon>Stenosarchaea group</taxon>
        <taxon>Halobacteria</taxon>
        <taxon>Halobacteriales</taxon>
        <taxon>Natrialbaceae</taxon>
        <taxon>Natronoglomus</taxon>
    </lineage>
</organism>
<evidence type="ECO:0000313" key="5">
    <source>
        <dbReference type="Proteomes" id="UP001321018"/>
    </source>
</evidence>
<protein>
    <submittedName>
        <fullName evidence="2">Uncharacterized protein</fullName>
    </submittedName>
</protein>
<gene>
    <name evidence="3" type="ORF">OB955_22220</name>
    <name evidence="2" type="ORF">OB960_09375</name>
</gene>
<name>A0AAP2YY05_9EURY</name>
<evidence type="ECO:0000313" key="4">
    <source>
        <dbReference type="Proteomes" id="UP001320972"/>
    </source>
</evidence>
<comment type="caution">
    <text evidence="2">The sequence shown here is derived from an EMBL/GenBank/DDBJ whole genome shotgun (WGS) entry which is preliminary data.</text>
</comment>
<dbReference type="Proteomes" id="UP001321018">
    <property type="component" value="Unassembled WGS sequence"/>
</dbReference>
<proteinExistence type="predicted"/>
<evidence type="ECO:0000313" key="3">
    <source>
        <dbReference type="EMBL" id="MCU4975412.1"/>
    </source>
</evidence>
<dbReference type="Pfam" id="PF20126">
    <property type="entry name" value="TumE"/>
    <property type="match status" value="1"/>
</dbReference>
<dbReference type="InterPro" id="IPR045397">
    <property type="entry name" value="TumE-like"/>
</dbReference>
<dbReference type="AlphaFoldDB" id="A0AAP2YY05"/>
<feature type="compositionally biased region" description="Basic and acidic residues" evidence="1">
    <location>
        <begin position="94"/>
        <end position="106"/>
    </location>
</feature>
<dbReference type="Proteomes" id="UP001320972">
    <property type="component" value="Unassembled WGS sequence"/>
</dbReference>
<evidence type="ECO:0000313" key="2">
    <source>
        <dbReference type="EMBL" id="MCU4741611.1"/>
    </source>
</evidence>
<evidence type="ECO:0000256" key="1">
    <source>
        <dbReference type="SAM" id="MobiDB-lite"/>
    </source>
</evidence>